<organism evidence="4 6">
    <name type="scientific">Cuscuta epithymum</name>
    <dbReference type="NCBI Taxonomy" id="186058"/>
    <lineage>
        <taxon>Eukaryota</taxon>
        <taxon>Viridiplantae</taxon>
        <taxon>Streptophyta</taxon>
        <taxon>Embryophyta</taxon>
        <taxon>Tracheophyta</taxon>
        <taxon>Spermatophyta</taxon>
        <taxon>Magnoliopsida</taxon>
        <taxon>eudicotyledons</taxon>
        <taxon>Gunneridae</taxon>
        <taxon>Pentapetalae</taxon>
        <taxon>asterids</taxon>
        <taxon>lamiids</taxon>
        <taxon>Solanales</taxon>
        <taxon>Convolvulaceae</taxon>
        <taxon>Cuscuteae</taxon>
        <taxon>Cuscuta</taxon>
        <taxon>Cuscuta subgen. Cuscuta</taxon>
    </lineage>
</organism>
<dbReference type="CDD" id="cd16618">
    <property type="entry name" value="mRING-HC-C4C4_CNOT4"/>
    <property type="match status" value="1"/>
</dbReference>
<feature type="region of interest" description="Disordered" evidence="2">
    <location>
        <begin position="79"/>
        <end position="154"/>
    </location>
</feature>
<dbReference type="Gene3D" id="3.30.40.10">
    <property type="entry name" value="Zinc/RING finger domain, C3HC4 (zinc finger)"/>
    <property type="match status" value="1"/>
</dbReference>
<feature type="region of interest" description="Disordered" evidence="2">
    <location>
        <begin position="174"/>
        <end position="218"/>
    </location>
</feature>
<dbReference type="InterPro" id="IPR039515">
    <property type="entry name" value="NOT4_mRING-HC-C4C4"/>
</dbReference>
<dbReference type="SUPFAM" id="SSF57850">
    <property type="entry name" value="RING/U-box"/>
    <property type="match status" value="1"/>
</dbReference>
<keyword evidence="1" id="KW-0479">Metal-binding</keyword>
<dbReference type="GO" id="GO:0004842">
    <property type="term" value="F:ubiquitin-protein transferase activity"/>
    <property type="evidence" value="ECO:0007669"/>
    <property type="project" value="InterPro"/>
</dbReference>
<evidence type="ECO:0000313" key="4">
    <source>
        <dbReference type="EMBL" id="CAH9069654.1"/>
    </source>
</evidence>
<proteinExistence type="predicted"/>
<dbReference type="InterPro" id="IPR013083">
    <property type="entry name" value="Znf_RING/FYVE/PHD"/>
</dbReference>
<protein>
    <recommendedName>
        <fullName evidence="3">RING-type domain-containing protein</fullName>
    </recommendedName>
</protein>
<dbReference type="InterPro" id="IPR001841">
    <property type="entry name" value="Znf_RING"/>
</dbReference>
<feature type="compositionally biased region" description="Polar residues" evidence="2">
    <location>
        <begin position="188"/>
        <end position="197"/>
    </location>
</feature>
<dbReference type="InterPro" id="IPR039780">
    <property type="entry name" value="Mot2"/>
</dbReference>
<keyword evidence="1" id="KW-0862">Zinc</keyword>
<dbReference type="EMBL" id="CAMAPF010001023">
    <property type="protein sequence ID" value="CAH9140322.1"/>
    <property type="molecule type" value="Genomic_DNA"/>
</dbReference>
<dbReference type="Proteomes" id="UP001152523">
    <property type="component" value="Unassembled WGS sequence"/>
</dbReference>
<feature type="domain" description="RING-type" evidence="3">
    <location>
        <begin position="257"/>
        <end position="299"/>
    </location>
</feature>
<sequence length="325" mass="35463">MISDSIPKASIPMCSANPKDLAKKKRAHRSAKLKQYKLDARREQWLSQVKNKGQKEELNCQGGTCGGVKEDVNKMARSIDKLKINPQTVEEDNEGSFNNYSDLDSPANSPTNQSSSDLGGNYSSTNFSGSSSGSSSSSQCWSGNMSEEEDEEHDGCLDDWEAIADALAVTDKKKHGDEHSPCLGTHGNAVQSGSDQPVLSGVDKSKAKGRAWRPDDAFRPQSLPNLSKQYSFPTNTERLYHCGGSVWGNLASAPTSCPICCEDLDLTDTSFLPCTCGFRLCLFCHKRILEEDGRCPGCRKQYDENNSSSLSSCRLARSCSMISRS</sequence>
<evidence type="ECO:0000256" key="2">
    <source>
        <dbReference type="SAM" id="MobiDB-lite"/>
    </source>
</evidence>
<evidence type="ECO:0000259" key="3">
    <source>
        <dbReference type="PROSITE" id="PS50089"/>
    </source>
</evidence>
<feature type="compositionally biased region" description="Basic residues" evidence="2">
    <location>
        <begin position="22"/>
        <end position="33"/>
    </location>
</feature>
<feature type="compositionally biased region" description="Polar residues" evidence="2">
    <location>
        <begin position="95"/>
        <end position="118"/>
    </location>
</feature>
<dbReference type="EMBL" id="CAMAPF010000016">
    <property type="protein sequence ID" value="CAH9069654.1"/>
    <property type="molecule type" value="Genomic_DNA"/>
</dbReference>
<dbReference type="AlphaFoldDB" id="A0AAV0CA33"/>
<gene>
    <name evidence="4" type="ORF">CEPIT_LOCUS3157</name>
    <name evidence="5" type="ORF">CEPIT_LOCUS38257</name>
</gene>
<dbReference type="FunFam" id="3.30.40.10:FF:000383">
    <property type="entry name" value="RING/U-box superfamily protein"/>
    <property type="match status" value="1"/>
</dbReference>
<dbReference type="Pfam" id="PF14570">
    <property type="entry name" value="zf-RING_4"/>
    <property type="match status" value="1"/>
</dbReference>
<keyword evidence="6" id="KW-1185">Reference proteome</keyword>
<comment type="caution">
    <text evidence="4">The sequence shown here is derived from an EMBL/GenBank/DDBJ whole genome shotgun (WGS) entry which is preliminary data.</text>
</comment>
<dbReference type="PANTHER" id="PTHR12603">
    <property type="entry name" value="CCR4-NOT TRANSCRIPTION COMPLEX RELATED"/>
    <property type="match status" value="1"/>
</dbReference>
<feature type="compositionally biased region" description="Low complexity" evidence="2">
    <location>
        <begin position="119"/>
        <end position="145"/>
    </location>
</feature>
<accession>A0AAV0CA33</accession>
<dbReference type="GO" id="GO:0016567">
    <property type="term" value="P:protein ubiquitination"/>
    <property type="evidence" value="ECO:0007669"/>
    <property type="project" value="TreeGrafter"/>
</dbReference>
<feature type="region of interest" description="Disordered" evidence="2">
    <location>
        <begin position="1"/>
        <end position="33"/>
    </location>
</feature>
<evidence type="ECO:0000256" key="1">
    <source>
        <dbReference type="PROSITE-ProRule" id="PRU00175"/>
    </source>
</evidence>
<dbReference type="PROSITE" id="PS50089">
    <property type="entry name" value="ZF_RING_2"/>
    <property type="match status" value="1"/>
</dbReference>
<dbReference type="PANTHER" id="PTHR12603:SF0">
    <property type="entry name" value="CCR4-NOT TRANSCRIPTION COMPLEX SUBUNIT 4"/>
    <property type="match status" value="1"/>
</dbReference>
<dbReference type="GO" id="GO:0030014">
    <property type="term" value="C:CCR4-NOT complex"/>
    <property type="evidence" value="ECO:0007669"/>
    <property type="project" value="InterPro"/>
</dbReference>
<name>A0AAV0CA33_9ASTE</name>
<keyword evidence="1" id="KW-0863">Zinc-finger</keyword>
<evidence type="ECO:0000313" key="5">
    <source>
        <dbReference type="EMBL" id="CAH9140322.1"/>
    </source>
</evidence>
<dbReference type="GO" id="GO:0008270">
    <property type="term" value="F:zinc ion binding"/>
    <property type="evidence" value="ECO:0007669"/>
    <property type="project" value="UniProtKB-KW"/>
</dbReference>
<evidence type="ECO:0000313" key="6">
    <source>
        <dbReference type="Proteomes" id="UP001152523"/>
    </source>
</evidence>
<reference evidence="4" key="1">
    <citation type="submission" date="2022-07" db="EMBL/GenBank/DDBJ databases">
        <authorList>
            <person name="Macas J."/>
            <person name="Novak P."/>
            <person name="Neumann P."/>
        </authorList>
    </citation>
    <scope>NUCLEOTIDE SEQUENCE</scope>
</reference>